<evidence type="ECO:0000256" key="5">
    <source>
        <dbReference type="ARBA" id="ARBA00023242"/>
    </source>
</evidence>
<dbReference type="GO" id="GO:0046983">
    <property type="term" value="F:protein dimerization activity"/>
    <property type="evidence" value="ECO:0007669"/>
    <property type="project" value="InterPro"/>
</dbReference>
<evidence type="ECO:0000256" key="4">
    <source>
        <dbReference type="ARBA" id="ARBA00022833"/>
    </source>
</evidence>
<proteinExistence type="predicted"/>
<dbReference type="InterPro" id="IPR008906">
    <property type="entry name" value="HATC_C_dom"/>
</dbReference>
<keyword evidence="4" id="KW-0862">Zinc</keyword>
<gene>
    <name evidence="7" type="ORF">WHR41_09608</name>
</gene>
<dbReference type="PANTHER" id="PTHR46481">
    <property type="entry name" value="ZINC FINGER BED DOMAIN-CONTAINING PROTEIN 4"/>
    <property type="match status" value="1"/>
</dbReference>
<reference evidence="7 8" key="1">
    <citation type="journal article" date="2020" name="Microbiol. Resour. Announc.">
        <title>Draft Genome Sequence of a Cladosporium Species Isolated from the Mesophotic Ascidian Didemnum maculosum.</title>
        <authorList>
            <person name="Gioti A."/>
            <person name="Siaperas R."/>
            <person name="Nikolaivits E."/>
            <person name="Le Goff G."/>
            <person name="Ouazzani J."/>
            <person name="Kotoulas G."/>
            <person name="Topakas E."/>
        </authorList>
    </citation>
    <scope>NUCLEOTIDE SEQUENCE [LARGE SCALE GENOMIC DNA]</scope>
    <source>
        <strain evidence="7 8">TM138-S3</strain>
    </source>
</reference>
<evidence type="ECO:0000313" key="8">
    <source>
        <dbReference type="Proteomes" id="UP000803884"/>
    </source>
</evidence>
<dbReference type="InterPro" id="IPR052035">
    <property type="entry name" value="ZnF_BED_domain_contain"/>
</dbReference>
<keyword evidence="3" id="KW-0863">Zinc-finger</keyword>
<evidence type="ECO:0000259" key="6">
    <source>
        <dbReference type="Pfam" id="PF05699"/>
    </source>
</evidence>
<evidence type="ECO:0000256" key="1">
    <source>
        <dbReference type="ARBA" id="ARBA00004123"/>
    </source>
</evidence>
<dbReference type="GO" id="GO:0008270">
    <property type="term" value="F:zinc ion binding"/>
    <property type="evidence" value="ECO:0007669"/>
    <property type="project" value="UniProtKB-KW"/>
</dbReference>
<dbReference type="SUPFAM" id="SSF53098">
    <property type="entry name" value="Ribonuclease H-like"/>
    <property type="match status" value="1"/>
</dbReference>
<evidence type="ECO:0000256" key="2">
    <source>
        <dbReference type="ARBA" id="ARBA00022723"/>
    </source>
</evidence>
<evidence type="ECO:0000313" key="7">
    <source>
        <dbReference type="EMBL" id="KAL1581675.1"/>
    </source>
</evidence>
<dbReference type="GO" id="GO:0005634">
    <property type="term" value="C:nucleus"/>
    <property type="evidence" value="ECO:0007669"/>
    <property type="project" value="UniProtKB-SubCell"/>
</dbReference>
<dbReference type="Pfam" id="PF05699">
    <property type="entry name" value="Dimer_Tnp_hAT"/>
    <property type="match status" value="1"/>
</dbReference>
<dbReference type="Proteomes" id="UP000803884">
    <property type="component" value="Unassembled WGS sequence"/>
</dbReference>
<keyword evidence="2" id="KW-0479">Metal-binding</keyword>
<dbReference type="GeneID" id="96011049"/>
<evidence type="ECO:0000256" key="3">
    <source>
        <dbReference type="ARBA" id="ARBA00022771"/>
    </source>
</evidence>
<comment type="subcellular location">
    <subcellularLocation>
        <location evidence="1">Nucleus</location>
    </subcellularLocation>
</comment>
<dbReference type="EMBL" id="JAAQHG020000283">
    <property type="protein sequence ID" value="KAL1581675.1"/>
    <property type="molecule type" value="Genomic_DNA"/>
</dbReference>
<dbReference type="PANTHER" id="PTHR46481:SF10">
    <property type="entry name" value="ZINC FINGER BED DOMAIN-CONTAINING PROTEIN 39"/>
    <property type="match status" value="1"/>
</dbReference>
<name>A0AB34KDV3_9PEZI</name>
<protein>
    <recommendedName>
        <fullName evidence="6">HAT C-terminal dimerisation domain-containing protein</fullName>
    </recommendedName>
</protein>
<keyword evidence="8" id="KW-1185">Reference proteome</keyword>
<comment type="caution">
    <text evidence="7">The sequence shown here is derived from an EMBL/GenBank/DDBJ whole genome shotgun (WGS) entry which is preliminary data.</text>
</comment>
<dbReference type="AlphaFoldDB" id="A0AB34KDV3"/>
<keyword evidence="5" id="KW-0539">Nucleus</keyword>
<dbReference type="RefSeq" id="XP_069224784.1">
    <property type="nucleotide sequence ID" value="XM_069378211.1"/>
</dbReference>
<dbReference type="InterPro" id="IPR012337">
    <property type="entry name" value="RNaseH-like_sf"/>
</dbReference>
<organism evidence="7 8">
    <name type="scientific">Cladosporium halotolerans</name>
    <dbReference type="NCBI Taxonomy" id="1052096"/>
    <lineage>
        <taxon>Eukaryota</taxon>
        <taxon>Fungi</taxon>
        <taxon>Dikarya</taxon>
        <taxon>Ascomycota</taxon>
        <taxon>Pezizomycotina</taxon>
        <taxon>Dothideomycetes</taxon>
        <taxon>Dothideomycetidae</taxon>
        <taxon>Cladosporiales</taxon>
        <taxon>Cladosporiaceae</taxon>
        <taxon>Cladosporium</taxon>
    </lineage>
</organism>
<sequence>MDAFLNAFKTAEAKVHLDPTNPLSAQQAEPFKINGIEYRRKANIAKEAKARERVKSSRVYDHGEVIVAVATRKEHFYCYLCERTMKQCIRSFHGTSSAREHLEQAHKIGKDGQPVEEGNHSILKCQQHAELVHVAHFKRFKEQLIMWIIHCHIALSMLENAFFRDLLMLMNTSLAKLLPYARSTLRKWIFADFEERKKIVQAELSSAVSSIHISFDIWTSPNFFSIIAVYSHFVDRHGKRQRRLLAFRRITGKHTGENIAAVLIEVVKGWNITAKRVGWFMSDNAKNNDTAVDIALQTLCPYLSVHQRRARRLRCFGHTCNLIARAVLLGKGAGKTLGELELKARKGAFDAVDKVWRAFGGLGRLHNIIRYIRASPMRREEFSNVKGRKQWSEFDDLELIADNTTRWTSFFEALKRALNLRDRIERFCKNHKPVKGECGLKDDLLSRNHWHQIERTHDVLTYFNVALLYGEGHNGYLNQWYRMLHWLINEITVIQDDLATDAASDSSFEYLRRNLDQAHDKALKYFRLCDDAPIYFASVLLDPSVKQRFFQKLWPDWSRSDSIGQQYYRDVNRWSRELWEQEYKVDATQEIMSSVPAKRSYEDSISDRMFEFMNGNADMGLQVSQEAEDELQQYLGTDPVPFVAQCGYDNPKIKVFDSLQWWFERRQQYPALSRLAFDCCAIPLMSDDCERAFSSARDLITYRRNSLKCDLIEVLELVRQWLGTPAPRRMKNKDDIDVDVSPFDAQEAIEADYYDAQA</sequence>
<accession>A0AB34KDV3</accession>
<feature type="domain" description="HAT C-terminal dimerisation" evidence="6">
    <location>
        <begin position="630"/>
        <end position="722"/>
    </location>
</feature>